<evidence type="ECO:0000313" key="8">
    <source>
        <dbReference type="Proteomes" id="UP001363151"/>
    </source>
</evidence>
<dbReference type="SMART" id="SM00180">
    <property type="entry name" value="EGF_Lam"/>
    <property type="match status" value="1"/>
</dbReference>
<feature type="transmembrane region" description="Helical" evidence="4">
    <location>
        <begin position="1387"/>
        <end position="1405"/>
    </location>
</feature>
<feature type="compositionally biased region" description="Basic residues" evidence="3">
    <location>
        <begin position="1493"/>
        <end position="1524"/>
    </location>
</feature>
<dbReference type="Proteomes" id="UP001363151">
    <property type="component" value="Unassembled WGS sequence"/>
</dbReference>
<feature type="chain" id="PRO_5045043707" description="EGF-like domain-containing protein" evidence="5">
    <location>
        <begin position="26"/>
        <end position="1605"/>
    </location>
</feature>
<feature type="transmembrane region" description="Helical" evidence="4">
    <location>
        <begin position="1159"/>
        <end position="1180"/>
    </location>
</feature>
<keyword evidence="4" id="KW-0812">Transmembrane</keyword>
<reference evidence="7 8" key="1">
    <citation type="submission" date="2024-03" db="EMBL/GenBank/DDBJ databases">
        <title>Aureococcus anophagefferens CCMP1851 and Kratosvirus quantuckense: Draft genome of a second virus-susceptible host strain in the model system.</title>
        <authorList>
            <person name="Chase E."/>
            <person name="Truchon A.R."/>
            <person name="Schepens W."/>
            <person name="Wilhelm S.W."/>
        </authorList>
    </citation>
    <scope>NUCLEOTIDE SEQUENCE [LARGE SCALE GENOMIC DNA]</scope>
    <source>
        <strain evidence="7 8">CCMP1851</strain>
    </source>
</reference>
<evidence type="ECO:0000256" key="1">
    <source>
        <dbReference type="ARBA" id="ARBA00022729"/>
    </source>
</evidence>
<protein>
    <recommendedName>
        <fullName evidence="6">EGF-like domain-containing protein</fullName>
    </recommendedName>
</protein>
<evidence type="ECO:0000259" key="6">
    <source>
        <dbReference type="PROSITE" id="PS50026"/>
    </source>
</evidence>
<dbReference type="InterPro" id="IPR028994">
    <property type="entry name" value="Integrin_alpha_N"/>
</dbReference>
<accession>A0ABR1GCW6</accession>
<keyword evidence="8" id="KW-1185">Reference proteome</keyword>
<feature type="signal peptide" evidence="5">
    <location>
        <begin position="1"/>
        <end position="25"/>
    </location>
</feature>
<feature type="transmembrane region" description="Helical" evidence="4">
    <location>
        <begin position="1417"/>
        <end position="1440"/>
    </location>
</feature>
<feature type="transmembrane region" description="Helical" evidence="4">
    <location>
        <begin position="1347"/>
        <end position="1367"/>
    </location>
</feature>
<feature type="transmembrane region" description="Helical" evidence="4">
    <location>
        <begin position="1119"/>
        <end position="1138"/>
    </location>
</feature>
<name>A0ABR1GCW6_AURAN</name>
<evidence type="ECO:0000256" key="3">
    <source>
        <dbReference type="SAM" id="MobiDB-lite"/>
    </source>
</evidence>
<keyword evidence="4" id="KW-1133">Transmembrane helix</keyword>
<keyword evidence="4" id="KW-0472">Membrane</keyword>
<keyword evidence="2" id="KW-1015">Disulfide bond</keyword>
<dbReference type="InterPro" id="IPR002049">
    <property type="entry name" value="LE_dom"/>
</dbReference>
<evidence type="ECO:0000256" key="5">
    <source>
        <dbReference type="SAM" id="SignalP"/>
    </source>
</evidence>
<feature type="region of interest" description="Disordered" evidence="3">
    <location>
        <begin position="1579"/>
        <end position="1605"/>
    </location>
</feature>
<dbReference type="SUPFAM" id="SSF57184">
    <property type="entry name" value="Growth factor receptor domain"/>
    <property type="match status" value="1"/>
</dbReference>
<feature type="transmembrane region" description="Helical" evidence="4">
    <location>
        <begin position="1216"/>
        <end position="1237"/>
    </location>
</feature>
<dbReference type="PROSITE" id="PS01248">
    <property type="entry name" value="EGF_LAM_1"/>
    <property type="match status" value="1"/>
</dbReference>
<sequence length="1605" mass="168274">MGSFRPPAAALLLAALLCGAQPPSAEEGASSDAKDASSDEEGRSNSQQTLSSSETNRFCRLANSSGCWGRNRAYGDDALLTFADLNVTATYEPTRLRPALGDLDGDADLDLVVGASDVGDARDILGHRGDVFLFWNVGSALAPAFRWDDAFGYPFYPATVATENPPCAGAAAVVTCGCDFPCANVTGQLAPALADLDGDADLDLVLGSERAYLRYLENVGGAAAPSFVDASDAAGAPFGSGLVAAFEADAAGAYECPSPSFADFDGDGDLDMVLGASNGNLHYYVNEGNATAPRLVESDAVVFSESVGAVSAAAAADVDGDGDVDVLLGEMMPYVNLARNVGSRYEPYFERPDDADEPLNNWAAATAYDDLTQAYAAPAVGDLDGDGLPDVLVGSVDGLVVLYLTTVSEAHYGETWEDLQADSPTQSVAFDWGVSPRLVDADGDGDLDVILSSAYGGAVYLLENDGGAASPHFALHGDGGANAAADAFAGKERMALAVGDVDGDGAFDVAFGDGDGAVAFFYNRGSADAFRFDFADPDLVVDAPDGRTLAKPELGDVDGDADLDLVATYAPAFTPIVYFENGGNASRPAFVEAPSGQNPFDAVDAIHIDQTVLALYDVDADGDLDLLLAKLTGTAVYYANFGSSTAMDLVEDAEHGLNEASLGALATAPAVALGDLDGDGAAELLVGDQGGFLTYYANSYCQLASGDGACSLRGLCRAGDGRYAAAACECLSGTTGDQCEECRPGFWGADCDLCPEGGGEDRNAPRITDTCGVAGSGRSRGSCDDGAQGGGNCTCFDPFTGASCADGACPAGTVETAELDDSGLYYAASCFACPAGTYSADGDPCVACDAGSYSSEGASACAPCPPGTFSGAGATACTACIAGTFTNATGAASCRSCPSPTTTLRAGGVACLDCVVGYYFDDVYYDREGRAGGGQRRPLYACELDGACRGGNDTARLCRDGHEGVLCGTCAANHFYDAALDRCLECATPAMDISESPGKLIALGLLLAVVLALVAYWARFRVGSVARLQDTLNMLVTGREDDFAEQEAEAGGAPPTWLVKVKIMLGLFQIVGAMPWSLPDVSFPARLLPVVAWANYLNFDLLSWVPMECFGRFGYFDQLVSTTLAPLAGLGVVALVTAARRATAAALDRRAEIYSQGTYAALLLTFCVLPGCSSITFRFLSCARYDAGDYEDDLLVLHADPAVECRGDRWNAWRGYVGLMLCVYPVGIPLSYFCVLYRLRRELDPALDDDRECDAIRTRDRAGSGFDDVDDMFAEARARYAAVVAQGRKIEARKTRHAKAVEPVACPAARIFDPTSTFLVEEYEPRCYLFSVFECFRRVALTGGLTVFAFGGATQAAMGLLISLVSYKVYAVAAPFIEDDDDLVSEVAQLELVFVFFSALMLVVADTAEGETSHARAIFSAFLGLAFALGLAVVVFIVAVELWGRDAVLAPFGVSAKVDDDDDEEEDGAAPPPLRDGVFPVAAFEPAGAPPKPRPRRRPSARRAKRRPAGAPRRPRRTRTRRPCRAGWAASSPATTTRRALGPATVSVSAADDDADFARARPRARDAAERRHARARAVLVRAGSRSTRPRRSRASAARRRRAARW</sequence>
<dbReference type="PROSITE" id="PS01186">
    <property type="entry name" value="EGF_2"/>
    <property type="match status" value="1"/>
</dbReference>
<feature type="region of interest" description="Disordered" evidence="3">
    <location>
        <begin position="1483"/>
        <end position="1546"/>
    </location>
</feature>
<feature type="disulfide bond" evidence="2">
    <location>
        <begin position="730"/>
        <end position="739"/>
    </location>
</feature>
<evidence type="ECO:0000313" key="7">
    <source>
        <dbReference type="EMBL" id="KAK7253834.1"/>
    </source>
</evidence>
<dbReference type="SMART" id="SM01411">
    <property type="entry name" value="Ephrin_rec_like"/>
    <property type="match status" value="3"/>
</dbReference>
<evidence type="ECO:0000256" key="4">
    <source>
        <dbReference type="SAM" id="Phobius"/>
    </source>
</evidence>
<feature type="domain" description="EGF-like" evidence="6">
    <location>
        <begin position="767"/>
        <end position="805"/>
    </location>
</feature>
<dbReference type="Gene3D" id="2.130.10.130">
    <property type="entry name" value="Integrin alpha, N-terminal"/>
    <property type="match status" value="2"/>
</dbReference>
<dbReference type="InterPro" id="IPR000742">
    <property type="entry name" value="EGF"/>
</dbReference>
<keyword evidence="2" id="KW-0245">EGF-like domain</keyword>
<dbReference type="PROSITE" id="PS50026">
    <property type="entry name" value="EGF_3"/>
    <property type="match status" value="2"/>
</dbReference>
<feature type="disulfide bond" evidence="2">
    <location>
        <begin position="795"/>
        <end position="804"/>
    </location>
</feature>
<feature type="compositionally biased region" description="Basic and acidic residues" evidence="3">
    <location>
        <begin position="32"/>
        <end position="43"/>
    </location>
</feature>
<dbReference type="EMBL" id="JBBJCI010000034">
    <property type="protein sequence ID" value="KAK7253834.1"/>
    <property type="molecule type" value="Genomic_DNA"/>
</dbReference>
<keyword evidence="1 5" id="KW-0732">Signal</keyword>
<comment type="caution">
    <text evidence="7">The sequence shown here is derived from an EMBL/GenBank/DDBJ whole genome shotgun (WGS) entry which is preliminary data.</text>
</comment>
<dbReference type="InterPro" id="IPR009030">
    <property type="entry name" value="Growth_fac_rcpt_cys_sf"/>
</dbReference>
<feature type="region of interest" description="Disordered" evidence="3">
    <location>
        <begin position="22"/>
        <end position="51"/>
    </location>
</feature>
<dbReference type="PROSITE" id="PS00022">
    <property type="entry name" value="EGF_1"/>
    <property type="match status" value="2"/>
</dbReference>
<feature type="compositionally biased region" description="Basic residues" evidence="3">
    <location>
        <begin position="1587"/>
        <end position="1605"/>
    </location>
</feature>
<dbReference type="SUPFAM" id="SSF69318">
    <property type="entry name" value="Integrin alpha N-terminal domain"/>
    <property type="match status" value="3"/>
</dbReference>
<dbReference type="CDD" id="cd00055">
    <property type="entry name" value="EGF_Lam"/>
    <property type="match status" value="1"/>
</dbReference>
<dbReference type="Pfam" id="PF13517">
    <property type="entry name" value="FG-GAP_3"/>
    <property type="match status" value="2"/>
</dbReference>
<gene>
    <name evidence="7" type="ORF">SO694_00002750</name>
</gene>
<proteinExistence type="predicted"/>
<feature type="compositionally biased region" description="Low complexity" evidence="3">
    <location>
        <begin position="1525"/>
        <end position="1546"/>
    </location>
</feature>
<organism evidence="7 8">
    <name type="scientific">Aureococcus anophagefferens</name>
    <name type="common">Harmful bloom alga</name>
    <dbReference type="NCBI Taxonomy" id="44056"/>
    <lineage>
        <taxon>Eukaryota</taxon>
        <taxon>Sar</taxon>
        <taxon>Stramenopiles</taxon>
        <taxon>Ochrophyta</taxon>
        <taxon>Pelagophyceae</taxon>
        <taxon>Pelagomonadales</taxon>
        <taxon>Pelagomonadaceae</taxon>
        <taxon>Aureococcus</taxon>
    </lineage>
</organism>
<dbReference type="Pfam" id="PF07699">
    <property type="entry name" value="Ephrin_rec_like"/>
    <property type="match status" value="1"/>
</dbReference>
<feature type="domain" description="EGF-like" evidence="6">
    <location>
        <begin position="697"/>
        <end position="740"/>
    </location>
</feature>
<dbReference type="PANTHER" id="PTHR46580">
    <property type="entry name" value="SENSOR KINASE-RELATED"/>
    <property type="match status" value="1"/>
</dbReference>
<evidence type="ECO:0000256" key="2">
    <source>
        <dbReference type="PROSITE-ProRule" id="PRU00076"/>
    </source>
</evidence>
<dbReference type="InterPro" id="IPR013517">
    <property type="entry name" value="FG-GAP"/>
</dbReference>
<dbReference type="Gene3D" id="2.10.50.10">
    <property type="entry name" value="Tumor Necrosis Factor Receptor, subunit A, domain 2"/>
    <property type="match status" value="2"/>
</dbReference>
<comment type="caution">
    <text evidence="2">Lacks conserved residue(s) required for the propagation of feature annotation.</text>
</comment>
<feature type="transmembrane region" description="Helical" evidence="4">
    <location>
        <begin position="1000"/>
        <end position="1018"/>
    </location>
</feature>
<dbReference type="InterPro" id="IPR011641">
    <property type="entry name" value="Tyr-kin_ephrin_A/B_rcpt-like"/>
</dbReference>